<evidence type="ECO:0000256" key="1">
    <source>
        <dbReference type="ARBA" id="ARBA00022801"/>
    </source>
</evidence>
<dbReference type="Pfam" id="PF01520">
    <property type="entry name" value="Amidase_3"/>
    <property type="match status" value="1"/>
</dbReference>
<name>A0A382D956_9ZZZZ</name>
<dbReference type="InterPro" id="IPR050695">
    <property type="entry name" value="N-acetylmuramoyl_amidase_3"/>
</dbReference>
<reference evidence="3" key="1">
    <citation type="submission" date="2018-05" db="EMBL/GenBank/DDBJ databases">
        <authorList>
            <person name="Lanie J.A."/>
            <person name="Ng W.-L."/>
            <person name="Kazmierczak K.M."/>
            <person name="Andrzejewski T.M."/>
            <person name="Davidsen T.M."/>
            <person name="Wayne K.J."/>
            <person name="Tettelin H."/>
            <person name="Glass J.I."/>
            <person name="Rusch D."/>
            <person name="Podicherti R."/>
            <person name="Tsui H.-C.T."/>
            <person name="Winkler M.E."/>
        </authorList>
    </citation>
    <scope>NUCLEOTIDE SEQUENCE</scope>
</reference>
<evidence type="ECO:0000259" key="2">
    <source>
        <dbReference type="Pfam" id="PF01520"/>
    </source>
</evidence>
<keyword evidence="1" id="KW-0378">Hydrolase</keyword>
<sequence length="205" mass="22053">VNNHTRLAVIAVVVGLGFAPRQARAQDRPVVVIDAGHGGSQDGVVHEGWVEKDLMLEIAFVVGAEFARTGWDVVYTRTGDVDIERPERRQRAEAAAADVLIMLHAMGGDPTEHGSEIYFDPARPKSVALAHNIGRLMEEAGSPALVEPRDGDFLSSEVATAMIEIAHMGNPAEARLLRSFVFQHELGALLVVAGEELMANEPGSM</sequence>
<feature type="domain" description="MurNAc-LAA" evidence="2">
    <location>
        <begin position="31"/>
        <end position="188"/>
    </location>
</feature>
<proteinExistence type="predicted"/>
<gene>
    <name evidence="3" type="ORF">METZ01_LOCUS187031</name>
</gene>
<feature type="non-terminal residue" evidence="3">
    <location>
        <position position="1"/>
    </location>
</feature>
<dbReference type="SUPFAM" id="SSF53187">
    <property type="entry name" value="Zn-dependent exopeptidases"/>
    <property type="match status" value="1"/>
</dbReference>
<dbReference type="GO" id="GO:0030288">
    <property type="term" value="C:outer membrane-bounded periplasmic space"/>
    <property type="evidence" value="ECO:0007669"/>
    <property type="project" value="TreeGrafter"/>
</dbReference>
<dbReference type="PANTHER" id="PTHR30404">
    <property type="entry name" value="N-ACETYLMURAMOYL-L-ALANINE AMIDASE"/>
    <property type="match status" value="1"/>
</dbReference>
<dbReference type="InterPro" id="IPR002508">
    <property type="entry name" value="MurNAc-LAA_cat"/>
</dbReference>
<organism evidence="3">
    <name type="scientific">marine metagenome</name>
    <dbReference type="NCBI Taxonomy" id="408172"/>
    <lineage>
        <taxon>unclassified sequences</taxon>
        <taxon>metagenomes</taxon>
        <taxon>ecological metagenomes</taxon>
    </lineage>
</organism>
<dbReference type="AlphaFoldDB" id="A0A382D956"/>
<dbReference type="CDD" id="cd02696">
    <property type="entry name" value="MurNAc-LAA"/>
    <property type="match status" value="1"/>
</dbReference>
<protein>
    <recommendedName>
        <fullName evidence="2">MurNAc-LAA domain-containing protein</fullName>
    </recommendedName>
</protein>
<evidence type="ECO:0000313" key="3">
    <source>
        <dbReference type="EMBL" id="SVB34177.1"/>
    </source>
</evidence>
<dbReference type="EMBL" id="UINC01037930">
    <property type="protein sequence ID" value="SVB34177.1"/>
    <property type="molecule type" value="Genomic_DNA"/>
</dbReference>
<dbReference type="GO" id="GO:0008745">
    <property type="term" value="F:N-acetylmuramoyl-L-alanine amidase activity"/>
    <property type="evidence" value="ECO:0007669"/>
    <property type="project" value="InterPro"/>
</dbReference>
<dbReference type="GO" id="GO:0009253">
    <property type="term" value="P:peptidoglycan catabolic process"/>
    <property type="evidence" value="ECO:0007669"/>
    <property type="project" value="InterPro"/>
</dbReference>
<dbReference type="Gene3D" id="3.40.630.40">
    <property type="entry name" value="Zn-dependent exopeptidases"/>
    <property type="match status" value="1"/>
</dbReference>
<dbReference type="PANTHER" id="PTHR30404:SF0">
    <property type="entry name" value="N-ACETYLMURAMOYL-L-ALANINE AMIDASE AMIC"/>
    <property type="match status" value="1"/>
</dbReference>
<accession>A0A382D956</accession>